<proteinExistence type="predicted"/>
<accession>A0A3P6DAH5</accession>
<name>A0A3P6DAH5_BRAOL</name>
<sequence length="33" mass="3820">MVDDDGSGRDHDGRADHGEDEATWTDITWFWLL</sequence>
<dbReference type="AlphaFoldDB" id="A0A3P6DAH5"/>
<gene>
    <name evidence="1" type="ORF">BOLC2T10011H</name>
</gene>
<protein>
    <submittedName>
        <fullName evidence="1">Uncharacterized protein</fullName>
    </submittedName>
</protein>
<reference evidence="1" key="1">
    <citation type="submission" date="2018-11" db="EMBL/GenBank/DDBJ databases">
        <authorList>
            <consortium name="Genoscope - CEA"/>
            <person name="William W."/>
        </authorList>
    </citation>
    <scope>NUCLEOTIDE SEQUENCE</scope>
</reference>
<evidence type="ECO:0000313" key="1">
    <source>
        <dbReference type="EMBL" id="VDD24230.1"/>
    </source>
</evidence>
<dbReference type="EMBL" id="LR031874">
    <property type="protein sequence ID" value="VDD24230.1"/>
    <property type="molecule type" value="Genomic_DNA"/>
</dbReference>
<organism evidence="1">
    <name type="scientific">Brassica oleracea</name>
    <name type="common">Wild cabbage</name>
    <dbReference type="NCBI Taxonomy" id="3712"/>
    <lineage>
        <taxon>Eukaryota</taxon>
        <taxon>Viridiplantae</taxon>
        <taxon>Streptophyta</taxon>
        <taxon>Embryophyta</taxon>
        <taxon>Tracheophyta</taxon>
        <taxon>Spermatophyta</taxon>
        <taxon>Magnoliopsida</taxon>
        <taxon>eudicotyledons</taxon>
        <taxon>Gunneridae</taxon>
        <taxon>Pentapetalae</taxon>
        <taxon>rosids</taxon>
        <taxon>malvids</taxon>
        <taxon>Brassicales</taxon>
        <taxon>Brassicaceae</taxon>
        <taxon>Brassiceae</taxon>
        <taxon>Brassica</taxon>
    </lineage>
</organism>